<dbReference type="SUPFAM" id="SSF64484">
    <property type="entry name" value="beta and beta-prime subunits of DNA dependent RNA-polymerase"/>
    <property type="match status" value="1"/>
</dbReference>
<keyword evidence="6" id="KW-0804">Transcription</keyword>
<keyword evidence="9" id="KW-1185">Reference proteome</keyword>
<dbReference type="STRING" id="4072.A0A2G2Z2J0"/>
<dbReference type="GO" id="GO:0006351">
    <property type="term" value="P:DNA-templated transcription"/>
    <property type="evidence" value="ECO:0007669"/>
    <property type="project" value="InterPro"/>
</dbReference>
<dbReference type="InterPro" id="IPR037033">
    <property type="entry name" value="DNA-dir_RNAP_su2_hyb_sf"/>
</dbReference>
<keyword evidence="4" id="KW-0808">Transferase</keyword>
<dbReference type="PANTHER" id="PTHR20856">
    <property type="entry name" value="DNA-DIRECTED RNA POLYMERASE I SUBUNIT 2"/>
    <property type="match status" value="1"/>
</dbReference>
<comment type="similarity">
    <text evidence="1">Belongs to the RNA polymerase beta chain family.</text>
</comment>
<evidence type="ECO:0000313" key="9">
    <source>
        <dbReference type="Proteomes" id="UP000222542"/>
    </source>
</evidence>
<evidence type="ECO:0000256" key="6">
    <source>
        <dbReference type="ARBA" id="ARBA00023163"/>
    </source>
</evidence>
<dbReference type="EMBL" id="AYRZ02000007">
    <property type="protein sequence ID" value="PHT76216.1"/>
    <property type="molecule type" value="Genomic_DNA"/>
</dbReference>
<evidence type="ECO:0000256" key="2">
    <source>
        <dbReference type="ARBA" id="ARBA00012418"/>
    </source>
</evidence>
<keyword evidence="5" id="KW-0548">Nucleotidyltransferase</keyword>
<evidence type="ECO:0000313" key="8">
    <source>
        <dbReference type="EMBL" id="PHT76216.1"/>
    </source>
</evidence>
<evidence type="ECO:0000256" key="5">
    <source>
        <dbReference type="ARBA" id="ARBA00022695"/>
    </source>
</evidence>
<dbReference type="AlphaFoldDB" id="A0A2G2Z2J0"/>
<comment type="caution">
    <text evidence="8">The sequence shown here is derived from an EMBL/GenBank/DDBJ whole genome shotgun (WGS) entry which is preliminary data.</text>
</comment>
<evidence type="ECO:0000256" key="1">
    <source>
        <dbReference type="ARBA" id="ARBA00006835"/>
    </source>
</evidence>
<evidence type="ECO:0000256" key="4">
    <source>
        <dbReference type="ARBA" id="ARBA00022679"/>
    </source>
</evidence>
<keyword evidence="3" id="KW-0240">DNA-directed RNA polymerase</keyword>
<proteinExistence type="inferred from homology"/>
<protein>
    <recommendedName>
        <fullName evidence="2">DNA-directed RNA polymerase</fullName>
        <ecNumber evidence="2">2.7.7.6</ecNumber>
    </recommendedName>
</protein>
<dbReference type="Gramene" id="PHT76216">
    <property type="protein sequence ID" value="PHT76216"/>
    <property type="gene ID" value="T459_19738"/>
</dbReference>
<dbReference type="InterPro" id="IPR015712">
    <property type="entry name" value="DNA-dir_RNA_pol_su2"/>
</dbReference>
<sequence>MRWIQKRGGSSYNPKTIHAYISQKCEIKVGDKVAGRHRNKGIISKILPRQDMPYLQDGRSIDMVFNPLRVPSQMNVG</sequence>
<name>A0A2G2Z2J0_CAPAN</name>
<dbReference type="EC" id="2.7.7.6" evidence="2"/>
<feature type="domain" description="DNA-directed RNA polymerase subunit 2 hybrid-binding" evidence="7">
    <location>
        <begin position="14"/>
        <end position="77"/>
    </location>
</feature>
<dbReference type="GO" id="GO:0003677">
    <property type="term" value="F:DNA binding"/>
    <property type="evidence" value="ECO:0007669"/>
    <property type="project" value="InterPro"/>
</dbReference>
<evidence type="ECO:0000256" key="3">
    <source>
        <dbReference type="ARBA" id="ARBA00022478"/>
    </source>
</evidence>
<dbReference type="GO" id="GO:0000428">
    <property type="term" value="C:DNA-directed RNA polymerase complex"/>
    <property type="evidence" value="ECO:0007669"/>
    <property type="project" value="UniProtKB-KW"/>
</dbReference>
<gene>
    <name evidence="8" type="ORF">T459_19738</name>
</gene>
<dbReference type="InterPro" id="IPR007120">
    <property type="entry name" value="DNA-dir_RNAP_su2_dom"/>
</dbReference>
<dbReference type="Gene3D" id="2.40.270.10">
    <property type="entry name" value="DNA-directed RNA polymerase, subunit 2, domain 6"/>
    <property type="match status" value="1"/>
</dbReference>
<evidence type="ECO:0000259" key="7">
    <source>
        <dbReference type="Pfam" id="PF00562"/>
    </source>
</evidence>
<dbReference type="Proteomes" id="UP000222542">
    <property type="component" value="Unassembled WGS sequence"/>
</dbReference>
<dbReference type="Pfam" id="PF00562">
    <property type="entry name" value="RNA_pol_Rpb2_6"/>
    <property type="match status" value="1"/>
</dbReference>
<dbReference type="GO" id="GO:0032549">
    <property type="term" value="F:ribonucleoside binding"/>
    <property type="evidence" value="ECO:0007669"/>
    <property type="project" value="InterPro"/>
</dbReference>
<reference evidence="8 9" key="1">
    <citation type="journal article" date="2014" name="Nat. Genet.">
        <title>Genome sequence of the hot pepper provides insights into the evolution of pungency in Capsicum species.</title>
        <authorList>
            <person name="Kim S."/>
            <person name="Park M."/>
            <person name="Yeom S.I."/>
            <person name="Kim Y.M."/>
            <person name="Lee J.M."/>
            <person name="Lee H.A."/>
            <person name="Seo E."/>
            <person name="Choi J."/>
            <person name="Cheong K."/>
            <person name="Kim K.T."/>
            <person name="Jung K."/>
            <person name="Lee G.W."/>
            <person name="Oh S.K."/>
            <person name="Bae C."/>
            <person name="Kim S.B."/>
            <person name="Lee H.Y."/>
            <person name="Kim S.Y."/>
            <person name="Kim M.S."/>
            <person name="Kang B.C."/>
            <person name="Jo Y.D."/>
            <person name="Yang H.B."/>
            <person name="Jeong H.J."/>
            <person name="Kang W.H."/>
            <person name="Kwon J.K."/>
            <person name="Shin C."/>
            <person name="Lim J.Y."/>
            <person name="Park J.H."/>
            <person name="Huh J.H."/>
            <person name="Kim J.S."/>
            <person name="Kim B.D."/>
            <person name="Cohen O."/>
            <person name="Paran I."/>
            <person name="Suh M.C."/>
            <person name="Lee S.B."/>
            <person name="Kim Y.K."/>
            <person name="Shin Y."/>
            <person name="Noh S.J."/>
            <person name="Park J."/>
            <person name="Seo Y.S."/>
            <person name="Kwon S.Y."/>
            <person name="Kim H.A."/>
            <person name="Park J.M."/>
            <person name="Kim H.J."/>
            <person name="Choi S.B."/>
            <person name="Bosland P.W."/>
            <person name="Reeves G."/>
            <person name="Jo S.H."/>
            <person name="Lee B.W."/>
            <person name="Cho H.T."/>
            <person name="Choi H.S."/>
            <person name="Lee M.S."/>
            <person name="Yu Y."/>
            <person name="Do Choi Y."/>
            <person name="Park B.S."/>
            <person name="van Deynze A."/>
            <person name="Ashrafi H."/>
            <person name="Hill T."/>
            <person name="Kim W.T."/>
            <person name="Pai H.S."/>
            <person name="Ahn H.K."/>
            <person name="Yeam I."/>
            <person name="Giovannoni J.J."/>
            <person name="Rose J.K."/>
            <person name="Sorensen I."/>
            <person name="Lee S.J."/>
            <person name="Kim R.W."/>
            <person name="Choi I.Y."/>
            <person name="Choi B.S."/>
            <person name="Lim J.S."/>
            <person name="Lee Y.H."/>
            <person name="Choi D."/>
        </authorList>
    </citation>
    <scope>NUCLEOTIDE SEQUENCE [LARGE SCALE GENOMIC DNA]</scope>
    <source>
        <strain evidence="9">cv. CM334</strain>
    </source>
</reference>
<organism evidence="8 9">
    <name type="scientific">Capsicum annuum</name>
    <name type="common">Capsicum pepper</name>
    <dbReference type="NCBI Taxonomy" id="4072"/>
    <lineage>
        <taxon>Eukaryota</taxon>
        <taxon>Viridiplantae</taxon>
        <taxon>Streptophyta</taxon>
        <taxon>Embryophyta</taxon>
        <taxon>Tracheophyta</taxon>
        <taxon>Spermatophyta</taxon>
        <taxon>Magnoliopsida</taxon>
        <taxon>eudicotyledons</taxon>
        <taxon>Gunneridae</taxon>
        <taxon>Pentapetalae</taxon>
        <taxon>asterids</taxon>
        <taxon>lamiids</taxon>
        <taxon>Solanales</taxon>
        <taxon>Solanaceae</taxon>
        <taxon>Solanoideae</taxon>
        <taxon>Capsiceae</taxon>
        <taxon>Capsicum</taxon>
    </lineage>
</organism>
<reference evidence="8 9" key="2">
    <citation type="journal article" date="2017" name="Genome Biol.">
        <title>New reference genome sequences of hot pepper reveal the massive evolution of plant disease-resistance genes by retroduplication.</title>
        <authorList>
            <person name="Kim S."/>
            <person name="Park J."/>
            <person name="Yeom S.I."/>
            <person name="Kim Y.M."/>
            <person name="Seo E."/>
            <person name="Kim K.T."/>
            <person name="Kim M.S."/>
            <person name="Lee J.M."/>
            <person name="Cheong K."/>
            <person name="Shin H.S."/>
            <person name="Kim S.B."/>
            <person name="Han K."/>
            <person name="Lee J."/>
            <person name="Park M."/>
            <person name="Lee H.A."/>
            <person name="Lee H.Y."/>
            <person name="Lee Y."/>
            <person name="Oh S."/>
            <person name="Lee J.H."/>
            <person name="Choi E."/>
            <person name="Choi E."/>
            <person name="Lee S.E."/>
            <person name="Jeon J."/>
            <person name="Kim H."/>
            <person name="Choi G."/>
            <person name="Song H."/>
            <person name="Lee J."/>
            <person name="Lee S.C."/>
            <person name="Kwon J.K."/>
            <person name="Lee H.Y."/>
            <person name="Koo N."/>
            <person name="Hong Y."/>
            <person name="Kim R.W."/>
            <person name="Kang W.H."/>
            <person name="Huh J.H."/>
            <person name="Kang B.C."/>
            <person name="Yang T.J."/>
            <person name="Lee Y.H."/>
            <person name="Bennetzen J.L."/>
            <person name="Choi D."/>
        </authorList>
    </citation>
    <scope>NUCLEOTIDE SEQUENCE [LARGE SCALE GENOMIC DNA]</scope>
    <source>
        <strain evidence="9">cv. CM334</strain>
    </source>
</reference>
<accession>A0A2G2Z2J0</accession>
<dbReference type="GO" id="GO:0003899">
    <property type="term" value="F:DNA-directed RNA polymerase activity"/>
    <property type="evidence" value="ECO:0007669"/>
    <property type="project" value="UniProtKB-EC"/>
</dbReference>